<comment type="caution">
    <text evidence="3">The sequence shown here is derived from an EMBL/GenBank/DDBJ whole genome shotgun (WGS) entry which is preliminary data.</text>
</comment>
<dbReference type="InterPro" id="IPR024163">
    <property type="entry name" value="Aerotolerance_reg_N"/>
</dbReference>
<sequence>MLHFTGVPLETLLQIGAVAGAVVVVFYILKLRRRPVAVPFSKIWERVLRDKEATSLFSQLKRLLSLLLQLALLALLLLALGDPRPQANLVEGRNIVVLIDASASMQAIDVAPSRIELAKEEVRKMVRGLSGSDRMLLAQMDAAVTPLSTLTGEISDLEAAVAAVRPTDATADFARALRFAGDTLSGLPSPEVIVVSDGALGEPADAGGPVRLGDIKLSFLPIGKGARNAAITEFSVRRYPLDKSRYEVMLEVTNTSDEPLDLELSLLGDGQLTDLTRIRLKPKEKLPRFYPNLSGASKTLEAKLALADGSSDDLPADNRAFALLPERRRARVQVVSAGNMFLEAALLLDEYLDVTFVDPQRYPAASSFDVTIFDGVAPSVAPGSGSLLYLNPTGTNLPFEVGSEVQDDDPNYRLGFDELDAKHPLLRYTALSDVNIARARVLKGNKEDRVVGRSYKGPLLIEGRRSGVKFVALGFDVRESDFPLRIAWPLFLLNAINNFVEEDTSYISSFRTGAVWHIPASSSAETASLEQPDGTTRTVPIQDGRAVFLGQHAGFYTLRVGAAGAQAGAQEESMFAANLSAPQESAIAPATELKVDGRGAGAVSEFKIGVRRELWVYLLAAVLLVTAIEWFTYHRRVTV</sequence>
<dbReference type="Pfam" id="PF13519">
    <property type="entry name" value="VWA_2"/>
    <property type="match status" value="1"/>
</dbReference>
<keyword evidence="1" id="KW-0472">Membrane</keyword>
<protein>
    <recommendedName>
        <fullName evidence="2">VWFA domain-containing protein</fullName>
    </recommendedName>
</protein>
<organism evidence="3 4">
    <name type="scientific">Sorangium cellulosum</name>
    <name type="common">Polyangium cellulosum</name>
    <dbReference type="NCBI Taxonomy" id="56"/>
    <lineage>
        <taxon>Bacteria</taxon>
        <taxon>Pseudomonadati</taxon>
        <taxon>Myxococcota</taxon>
        <taxon>Polyangia</taxon>
        <taxon>Polyangiales</taxon>
        <taxon>Polyangiaceae</taxon>
        <taxon>Sorangium</taxon>
    </lineage>
</organism>
<dbReference type="InterPro" id="IPR002035">
    <property type="entry name" value="VWF_A"/>
</dbReference>
<keyword evidence="1" id="KW-1133">Transmembrane helix</keyword>
<name>A0A150SCY5_SORCE</name>
<dbReference type="Proteomes" id="UP000075635">
    <property type="component" value="Unassembled WGS sequence"/>
</dbReference>
<evidence type="ECO:0000256" key="1">
    <source>
        <dbReference type="SAM" id="Phobius"/>
    </source>
</evidence>
<feature type="domain" description="VWFA" evidence="2">
    <location>
        <begin position="92"/>
        <end position="329"/>
    </location>
</feature>
<evidence type="ECO:0000259" key="2">
    <source>
        <dbReference type="SMART" id="SM00327"/>
    </source>
</evidence>
<dbReference type="Gene3D" id="3.40.50.410">
    <property type="entry name" value="von Willebrand factor, type A domain"/>
    <property type="match status" value="1"/>
</dbReference>
<dbReference type="Pfam" id="PF07584">
    <property type="entry name" value="BatA"/>
    <property type="match status" value="1"/>
</dbReference>
<dbReference type="SUPFAM" id="SSF53300">
    <property type="entry name" value="vWA-like"/>
    <property type="match status" value="1"/>
</dbReference>
<dbReference type="SMART" id="SM00327">
    <property type="entry name" value="VWA"/>
    <property type="match status" value="1"/>
</dbReference>
<keyword evidence="1" id="KW-0812">Transmembrane</keyword>
<gene>
    <name evidence="3" type="ORF">BE17_33145</name>
</gene>
<feature type="transmembrane region" description="Helical" evidence="1">
    <location>
        <begin position="12"/>
        <end position="29"/>
    </location>
</feature>
<feature type="transmembrane region" description="Helical" evidence="1">
    <location>
        <begin position="63"/>
        <end position="81"/>
    </location>
</feature>
<dbReference type="EMBL" id="JEMB01001126">
    <property type="protein sequence ID" value="KYF90353.1"/>
    <property type="molecule type" value="Genomic_DNA"/>
</dbReference>
<reference evidence="3 4" key="1">
    <citation type="submission" date="2014-02" db="EMBL/GenBank/DDBJ databases">
        <title>The small core and large imbalanced accessory genome model reveals a collaborative survival strategy of Sorangium cellulosum strains in nature.</title>
        <authorList>
            <person name="Han K."/>
            <person name="Peng R."/>
            <person name="Blom J."/>
            <person name="Li Y.-Z."/>
        </authorList>
    </citation>
    <scope>NUCLEOTIDE SEQUENCE [LARGE SCALE GENOMIC DNA]</scope>
    <source>
        <strain evidence="3 4">So0011-07</strain>
    </source>
</reference>
<dbReference type="PANTHER" id="PTHR37464">
    <property type="entry name" value="BLL2463 PROTEIN"/>
    <property type="match status" value="1"/>
</dbReference>
<feature type="transmembrane region" description="Helical" evidence="1">
    <location>
        <begin position="614"/>
        <end position="633"/>
    </location>
</feature>
<proteinExistence type="predicted"/>
<evidence type="ECO:0000313" key="3">
    <source>
        <dbReference type="EMBL" id="KYF90353.1"/>
    </source>
</evidence>
<dbReference type="CDD" id="cd00198">
    <property type="entry name" value="vWFA"/>
    <property type="match status" value="1"/>
</dbReference>
<accession>A0A150SCY5</accession>
<evidence type="ECO:0000313" key="4">
    <source>
        <dbReference type="Proteomes" id="UP000075635"/>
    </source>
</evidence>
<dbReference type="InterPro" id="IPR036465">
    <property type="entry name" value="vWFA_dom_sf"/>
</dbReference>
<dbReference type="PANTHER" id="PTHR37464:SF1">
    <property type="entry name" value="BLL2463 PROTEIN"/>
    <property type="match status" value="1"/>
</dbReference>
<dbReference type="AlphaFoldDB" id="A0A150SCY5"/>